<keyword evidence="5" id="KW-0808">Transferase</keyword>
<dbReference type="GeneID" id="185503"/>
<dbReference type="CTD" id="185503"/>
<dbReference type="InParanoid" id="O16269"/>
<evidence type="ECO:0000313" key="5">
    <source>
        <dbReference type="EMBL" id="CCD65246.2"/>
    </source>
</evidence>
<dbReference type="InterPro" id="IPR043968">
    <property type="entry name" value="SGNH"/>
</dbReference>
<dbReference type="PhylomeDB" id="O16269"/>
<evidence type="ECO:0000313" key="6">
    <source>
        <dbReference type="Proteomes" id="UP000001940"/>
    </source>
</evidence>
<feature type="domain" description="Acyltransferase 3" evidence="3">
    <location>
        <begin position="4"/>
        <end position="325"/>
    </location>
</feature>
<feature type="transmembrane region" description="Helical" evidence="2">
    <location>
        <begin position="294"/>
        <end position="316"/>
    </location>
</feature>
<name>O16269_CAEEL</name>
<feature type="transmembrane region" description="Helical" evidence="2">
    <location>
        <begin position="70"/>
        <end position="89"/>
    </location>
</feature>
<keyword evidence="2" id="KW-0812">Transmembrane</keyword>
<dbReference type="eggNOG" id="ENOG502S34G">
    <property type="taxonomic scope" value="Eukaryota"/>
</dbReference>
<keyword evidence="2" id="KW-0472">Membrane</keyword>
<keyword evidence="2" id="KW-1133">Transmembrane helix</keyword>
<dbReference type="HOGENOM" id="CLU_005679_12_1_1"/>
<proteinExistence type="predicted"/>
<feature type="transmembrane region" description="Helical" evidence="2">
    <location>
        <begin position="29"/>
        <end position="49"/>
    </location>
</feature>
<gene>
    <name evidence="5 7" type="primary">oac-24</name>
    <name evidence="5" type="ORF">CELE_F39G3.6</name>
    <name evidence="7" type="ORF">F39G3.6</name>
</gene>
<dbReference type="AGR" id="WB:WBGene00018211"/>
<dbReference type="FunCoup" id="O16269">
    <property type="interactions" value="29"/>
</dbReference>
<evidence type="ECO:0000313" key="7">
    <source>
        <dbReference type="WormBase" id="F39G3.6"/>
    </source>
</evidence>
<dbReference type="AlphaFoldDB" id="O16269"/>
<feature type="transmembrane region" description="Helical" evidence="2">
    <location>
        <begin position="353"/>
        <end position="371"/>
    </location>
</feature>
<accession>O16269</accession>
<feature type="transmembrane region" description="Helical" evidence="2">
    <location>
        <begin position="7"/>
        <end position="23"/>
    </location>
</feature>
<protein>
    <submittedName>
        <fullName evidence="5">Acyltransferase</fullName>
    </submittedName>
</protein>
<feature type="transmembrane region" description="Helical" evidence="2">
    <location>
        <begin position="133"/>
        <end position="155"/>
    </location>
</feature>
<organism evidence="5 6">
    <name type="scientific">Caenorhabditis elegans</name>
    <dbReference type="NCBI Taxonomy" id="6239"/>
    <lineage>
        <taxon>Eukaryota</taxon>
        <taxon>Metazoa</taxon>
        <taxon>Ecdysozoa</taxon>
        <taxon>Nematoda</taxon>
        <taxon>Chromadorea</taxon>
        <taxon>Rhabditida</taxon>
        <taxon>Rhabditina</taxon>
        <taxon>Rhabditomorpha</taxon>
        <taxon>Rhabditoidea</taxon>
        <taxon>Rhabditidae</taxon>
        <taxon>Peloderinae</taxon>
        <taxon>Caenorhabditis</taxon>
    </lineage>
</organism>
<feature type="domain" description="SGNH" evidence="4">
    <location>
        <begin position="420"/>
        <end position="641"/>
    </location>
</feature>
<dbReference type="InterPro" id="IPR002656">
    <property type="entry name" value="Acyl_transf_3_dom"/>
</dbReference>
<dbReference type="GO" id="GO:0000271">
    <property type="term" value="P:polysaccharide biosynthetic process"/>
    <property type="evidence" value="ECO:0000318"/>
    <property type="project" value="GO_Central"/>
</dbReference>
<evidence type="ECO:0000259" key="4">
    <source>
        <dbReference type="Pfam" id="PF19040"/>
    </source>
</evidence>
<reference evidence="5 6" key="1">
    <citation type="journal article" date="1998" name="Science">
        <title>Genome sequence of the nematode C. elegans: a platform for investigating biology.</title>
        <authorList>
            <consortium name="The C. elegans sequencing consortium"/>
            <person name="Sulson J.E."/>
            <person name="Waterston R."/>
        </authorList>
    </citation>
    <scope>NUCLEOTIDE SEQUENCE [LARGE SCALE GENOMIC DNA]</scope>
    <source>
        <strain evidence="5 6">Bristol N2</strain>
    </source>
</reference>
<dbReference type="KEGG" id="cel:CELE_F39G3.6"/>
<feature type="coiled-coil region" evidence="1">
    <location>
        <begin position="565"/>
        <end position="592"/>
    </location>
</feature>
<dbReference type="Pfam" id="PF19040">
    <property type="entry name" value="SGNH"/>
    <property type="match status" value="1"/>
</dbReference>
<dbReference type="OMA" id="YIAISEG"/>
<evidence type="ECO:0000256" key="2">
    <source>
        <dbReference type="SAM" id="Phobius"/>
    </source>
</evidence>
<dbReference type="PaxDb" id="6239-F39G3.6"/>
<dbReference type="InterPro" id="IPR050879">
    <property type="entry name" value="Acyltransferase_3"/>
</dbReference>
<dbReference type="UCSC" id="F39G3.6">
    <property type="organism name" value="c. elegans"/>
</dbReference>
<keyword evidence="6" id="KW-1185">Reference proteome</keyword>
<dbReference type="RefSeq" id="NP_504267.3">
    <property type="nucleotide sequence ID" value="NM_071866.3"/>
</dbReference>
<feature type="transmembrane region" description="Helical" evidence="2">
    <location>
        <begin position="167"/>
        <end position="184"/>
    </location>
</feature>
<evidence type="ECO:0000259" key="3">
    <source>
        <dbReference type="Pfam" id="PF01757"/>
    </source>
</evidence>
<evidence type="ECO:0000256" key="1">
    <source>
        <dbReference type="SAM" id="Coils"/>
    </source>
</evidence>
<dbReference type="EMBL" id="BX284605">
    <property type="protein sequence ID" value="CCD65246.2"/>
    <property type="molecule type" value="Genomic_DNA"/>
</dbReference>
<feature type="transmembrane region" description="Helical" evidence="2">
    <location>
        <begin position="322"/>
        <end position="341"/>
    </location>
</feature>
<dbReference type="Pfam" id="PF01757">
    <property type="entry name" value="Acyl_transf_3"/>
    <property type="match status" value="1"/>
</dbReference>
<dbReference type="Proteomes" id="UP000001940">
    <property type="component" value="Chromosome V"/>
</dbReference>
<dbReference type="WormBase" id="F39G3.6">
    <property type="protein sequence ID" value="CE47136"/>
    <property type="gene ID" value="WBGene00018211"/>
    <property type="gene designation" value="oac-24"/>
</dbReference>
<dbReference type="OrthoDB" id="5801063at2759"/>
<keyword evidence="5" id="KW-0012">Acyltransferase</keyword>
<dbReference type="PANTHER" id="PTHR23028:SF3">
    <property type="entry name" value="ACYL_TRANSF_3 DOMAIN-CONTAINING PROTEIN-RELATED"/>
    <property type="match status" value="1"/>
</dbReference>
<keyword evidence="1" id="KW-0175">Coiled coil</keyword>
<dbReference type="GO" id="GO:0016747">
    <property type="term" value="F:acyltransferase activity, transferring groups other than amino-acyl groups"/>
    <property type="evidence" value="ECO:0007669"/>
    <property type="project" value="InterPro"/>
</dbReference>
<sequence length="650" mass="75705">MRKDIQCLRGIAIVCVFIYHLFPTLFVNGFLGVDVFFVISGYLMAKNLTKTKLSKVSDFISFYYRRFKRILPVYYLVILVTVILLRIYYEDFLWGNNDRYGLASLCLVTNQLIIHDQADYFREFQAERSSLNIFVHLWSLSVEMQFYLLVPFIFFGLQHYKKETCKLMTVSIISIFGFVGFALVNSAFAFNFMFLRLWQFSAGFIALFWTKSFPSQVAKISEKSENSDVSENKFQKFCSVSKEDSVMLALTVISLCALPTKIDVLISRPMVTAATAFIIAVESKDNQILESRTLSYIGDISYVMYLVHWPIISIFIESTLKSHLFCIMITLVASIILHHLFEKQYLQMNWKGVVPLVLVLILGNAYLQYSIRNDKFWQMSVPDEIQDIVAQNKVFFNYIWKTEPQIDECIEKELVPPSNEIYGQCRFPPGKGNMSILMIGNSYVMNLGEHIRAHFNYNYSDYRYIAISEGYALYTDSALSSGALEITRQQVEKYKPDVLLIVARFSAAFKTKYEENDGYLQQINENIAFYEKFVKTVYILDAHPMYPLGFLNLYLHYLIQKPDELEHLNLNKKKAEKEMNFVKKRLNMMKCTECHFFDLSHVFLENDKYLTFDRDTQLSYVDNSIHLTSAGVKKCDPVFKKMAEEIMSKF</sequence>
<dbReference type="PANTHER" id="PTHR23028">
    <property type="entry name" value="ACETYLTRANSFERASE"/>
    <property type="match status" value="1"/>
</dbReference>
<dbReference type="GO" id="GO:0016020">
    <property type="term" value="C:membrane"/>
    <property type="evidence" value="ECO:0000318"/>
    <property type="project" value="GO_Central"/>
</dbReference>